<dbReference type="Pfam" id="PF04194">
    <property type="entry name" value="PDCD2_C"/>
    <property type="match status" value="1"/>
</dbReference>
<feature type="region of interest" description="Disordered" evidence="1">
    <location>
        <begin position="471"/>
        <end position="490"/>
    </location>
</feature>
<dbReference type="GO" id="GO:0005737">
    <property type="term" value="C:cytoplasm"/>
    <property type="evidence" value="ECO:0007669"/>
    <property type="project" value="InterPro"/>
</dbReference>
<evidence type="ECO:0000256" key="1">
    <source>
        <dbReference type="SAM" id="MobiDB-lite"/>
    </source>
</evidence>
<dbReference type="PANTHER" id="PTHR47524">
    <property type="entry name" value="20S RRNA ACCUMULATION PROTEIN 4"/>
    <property type="match status" value="1"/>
</dbReference>
<protein>
    <submittedName>
        <fullName evidence="3">Programmed cell death protein 2</fullName>
    </submittedName>
</protein>
<dbReference type="EMBL" id="LSSN01004632">
    <property type="protein sequence ID" value="OMJ11191.1"/>
    <property type="molecule type" value="Genomic_DNA"/>
</dbReference>
<feature type="compositionally biased region" description="Basic residues" evidence="1">
    <location>
        <begin position="111"/>
        <end position="128"/>
    </location>
</feature>
<proteinExistence type="predicted"/>
<dbReference type="STRING" id="133412.A0A1R1X984"/>
<accession>A0A1R1X984</accession>
<feature type="compositionally biased region" description="Basic and acidic residues" evidence="1">
    <location>
        <begin position="186"/>
        <end position="195"/>
    </location>
</feature>
<evidence type="ECO:0000313" key="4">
    <source>
        <dbReference type="Proteomes" id="UP000187283"/>
    </source>
</evidence>
<keyword evidence="4" id="KW-1185">Reference proteome</keyword>
<dbReference type="InterPro" id="IPR007320">
    <property type="entry name" value="PDCD2_C"/>
</dbReference>
<feature type="domain" description="Programmed cell death protein 2 C-terminal" evidence="2">
    <location>
        <begin position="424"/>
        <end position="530"/>
    </location>
</feature>
<evidence type="ECO:0000259" key="2">
    <source>
        <dbReference type="Pfam" id="PF04194"/>
    </source>
</evidence>
<feature type="compositionally biased region" description="Acidic residues" evidence="1">
    <location>
        <begin position="401"/>
        <end position="412"/>
    </location>
</feature>
<sequence length="567" mass="63349">MLDYVLLSYADGPLNAKDENDPFISKFGGKPTWLSNKNNTIFPQGDILKCDNCASLMLLIFQIYAPLPDSPYERFIYLWGCNKKDCMKAQGSFKVIRGHLLNKDYLEKLSKTKNKKKPSKSNKAKTKLAPKQVQESQPKQKTKFDFGSIWDTDEIDNNASTTEAEIKDITKSESFTSSIIPKLEKDKSSSIKTEETNSTPKNKAKPAKIISNIDSIISSMNDLSISNKNTIPNILPYAPAQYLDSEYEHLDSFSDSNISENFLSKNMSTGKQNIKISNDENDNSESWASEAYESTILPNGIDSALDIFMGIVSQNPEQILRYQFSGTPLFYSIDDEVSKLLLIPPKNPKKNNIKSNQALASSSNINKLNPEKNTAQNQQLNIHAKAAKPKIDGARGYGIGSDDDDDDDDEDVSNNGDSSEKNQISYSTDNVPVCQYCKGKRTFELQVLPSIIHIMGFDKLSNNINTKSIIEPSNNQPLKTNADTTNSKKPNIDVPNNKNTLIKGKDFMESIDSGMEFGTILIYSCKNDCHLGSSVLPDLSNAKEIEKFSIPQYYQEVVYTQLETHLD</sequence>
<feature type="region of interest" description="Disordered" evidence="1">
    <location>
        <begin position="186"/>
        <end position="205"/>
    </location>
</feature>
<dbReference type="OrthoDB" id="443682at2759"/>
<evidence type="ECO:0000313" key="3">
    <source>
        <dbReference type="EMBL" id="OMJ11191.1"/>
    </source>
</evidence>
<reference evidence="3 4" key="1">
    <citation type="submission" date="2017-01" db="EMBL/GenBank/DDBJ databases">
        <authorList>
            <person name="Mah S.A."/>
            <person name="Swanson W.J."/>
            <person name="Moy G.W."/>
            <person name="Vacquier V.D."/>
        </authorList>
    </citation>
    <scope>NUCLEOTIDE SEQUENCE [LARGE SCALE GENOMIC DNA]</scope>
    <source>
        <strain evidence="3 4">GSMNP</strain>
    </source>
</reference>
<feature type="region of interest" description="Disordered" evidence="1">
    <location>
        <begin position="392"/>
        <end position="425"/>
    </location>
</feature>
<dbReference type="GO" id="GO:0030490">
    <property type="term" value="P:maturation of SSU-rRNA"/>
    <property type="evidence" value="ECO:0007669"/>
    <property type="project" value="TreeGrafter"/>
</dbReference>
<gene>
    <name evidence="3" type="ORF">AYI70_g9880</name>
</gene>
<name>A0A1R1X984_9FUNG</name>
<comment type="caution">
    <text evidence="3">The sequence shown here is derived from an EMBL/GenBank/DDBJ whole genome shotgun (WGS) entry which is preliminary data.</text>
</comment>
<dbReference type="Proteomes" id="UP000187283">
    <property type="component" value="Unassembled WGS sequence"/>
</dbReference>
<dbReference type="AlphaFoldDB" id="A0A1R1X984"/>
<feature type="region of interest" description="Disordered" evidence="1">
    <location>
        <begin position="111"/>
        <end position="141"/>
    </location>
</feature>
<organism evidence="3 4">
    <name type="scientific">Smittium culicis</name>
    <dbReference type="NCBI Taxonomy" id="133412"/>
    <lineage>
        <taxon>Eukaryota</taxon>
        <taxon>Fungi</taxon>
        <taxon>Fungi incertae sedis</taxon>
        <taxon>Zoopagomycota</taxon>
        <taxon>Kickxellomycotina</taxon>
        <taxon>Harpellomycetes</taxon>
        <taxon>Harpellales</taxon>
        <taxon>Legeriomycetaceae</taxon>
        <taxon>Smittium</taxon>
    </lineage>
</organism>
<dbReference type="PANTHER" id="PTHR47524:SF1">
    <property type="entry name" value="20S RRNA ACCUMULATION PROTEIN 4"/>
    <property type="match status" value="1"/>
</dbReference>